<name>A0A6G0Z1W3_APHCR</name>
<keyword evidence="2" id="KW-1185">Reference proteome</keyword>
<gene>
    <name evidence="1" type="ORF">FWK35_00039144</name>
</gene>
<organism evidence="1 2">
    <name type="scientific">Aphis craccivora</name>
    <name type="common">Cowpea aphid</name>
    <dbReference type="NCBI Taxonomy" id="307492"/>
    <lineage>
        <taxon>Eukaryota</taxon>
        <taxon>Metazoa</taxon>
        <taxon>Ecdysozoa</taxon>
        <taxon>Arthropoda</taxon>
        <taxon>Hexapoda</taxon>
        <taxon>Insecta</taxon>
        <taxon>Pterygota</taxon>
        <taxon>Neoptera</taxon>
        <taxon>Paraneoptera</taxon>
        <taxon>Hemiptera</taxon>
        <taxon>Sternorrhyncha</taxon>
        <taxon>Aphidomorpha</taxon>
        <taxon>Aphidoidea</taxon>
        <taxon>Aphididae</taxon>
        <taxon>Aphidini</taxon>
        <taxon>Aphis</taxon>
        <taxon>Aphis</taxon>
    </lineage>
</organism>
<dbReference type="AlphaFoldDB" id="A0A6G0Z1W3"/>
<evidence type="ECO:0000313" key="2">
    <source>
        <dbReference type="Proteomes" id="UP000478052"/>
    </source>
</evidence>
<proteinExistence type="predicted"/>
<protein>
    <submittedName>
        <fullName evidence="1">Zinc finger MYM-type protein 6-like</fullName>
    </submittedName>
</protein>
<reference evidence="1 2" key="1">
    <citation type="submission" date="2019-08" db="EMBL/GenBank/DDBJ databases">
        <title>Whole genome of Aphis craccivora.</title>
        <authorList>
            <person name="Voronova N.V."/>
            <person name="Shulinski R.S."/>
            <person name="Bandarenka Y.V."/>
            <person name="Zhorov D.G."/>
            <person name="Warner D."/>
        </authorList>
    </citation>
    <scope>NUCLEOTIDE SEQUENCE [LARGE SCALE GENOMIC DNA]</scope>
    <source>
        <strain evidence="1">180601</strain>
        <tissue evidence="1">Whole Body</tissue>
    </source>
</reference>
<accession>A0A6G0Z1W3</accession>
<comment type="caution">
    <text evidence="1">The sequence shown here is derived from an EMBL/GenBank/DDBJ whole genome shotgun (WGS) entry which is preliminary data.</text>
</comment>
<dbReference type="Proteomes" id="UP000478052">
    <property type="component" value="Unassembled WGS sequence"/>
</dbReference>
<sequence length="82" mass="9325">MWAHGIQIWGVTKSSNPRTIQALHSIGFRKIVSASSWYIKNADPNRSLNILTESQLIKSHFLLFCSKLIHHKNPLINQLSST</sequence>
<evidence type="ECO:0000313" key="1">
    <source>
        <dbReference type="EMBL" id="KAF0764600.1"/>
    </source>
</evidence>
<dbReference type="EMBL" id="VUJU01001595">
    <property type="protein sequence ID" value="KAF0764600.1"/>
    <property type="molecule type" value="Genomic_DNA"/>
</dbReference>